<dbReference type="InterPro" id="IPR013325">
    <property type="entry name" value="RNA_pol_sigma_r2"/>
</dbReference>
<comment type="caution">
    <text evidence="8">The sequence shown here is derived from an EMBL/GenBank/DDBJ whole genome shotgun (WGS) entry which is preliminary data.</text>
</comment>
<name>A0A510UZI1_9CELL</name>
<dbReference type="NCBIfam" id="TIGR02937">
    <property type="entry name" value="sigma70-ECF"/>
    <property type="match status" value="1"/>
</dbReference>
<sequence>MSWEADLDRLVTDRGPALVAYAYLLVGDMASAEDLVQDALVRTYSRRRPEEITWVEAYVRRTILHTFLDGYRAKTRFAAVTPLVATPEAVDDEASVAGDRADVARALTTLSPRERACVVLRFYDDLTLPEIGLRLDISAGAVKRYLSDARHKLEPLLGPQPGLAAEDVATITKGGAR</sequence>
<organism evidence="8 9">
    <name type="scientific">Cellulomonas xylanilytica</name>
    <dbReference type="NCBI Taxonomy" id="233583"/>
    <lineage>
        <taxon>Bacteria</taxon>
        <taxon>Bacillati</taxon>
        <taxon>Actinomycetota</taxon>
        <taxon>Actinomycetes</taxon>
        <taxon>Micrococcales</taxon>
        <taxon>Cellulomonadaceae</taxon>
        <taxon>Cellulomonas</taxon>
    </lineage>
</organism>
<dbReference type="OrthoDB" id="3688906at2"/>
<evidence type="ECO:0000259" key="6">
    <source>
        <dbReference type="Pfam" id="PF04542"/>
    </source>
</evidence>
<proteinExistence type="inferred from homology"/>
<dbReference type="PANTHER" id="PTHR43133:SF50">
    <property type="entry name" value="ECF RNA POLYMERASE SIGMA FACTOR SIGM"/>
    <property type="match status" value="1"/>
</dbReference>
<dbReference type="CDD" id="cd06171">
    <property type="entry name" value="Sigma70_r4"/>
    <property type="match status" value="1"/>
</dbReference>
<protein>
    <recommendedName>
        <fullName evidence="10">DNA-directed RNA polymerase sigma-70 factor</fullName>
    </recommendedName>
</protein>
<keyword evidence="2" id="KW-0805">Transcription regulation</keyword>
<dbReference type="GO" id="GO:0016987">
    <property type="term" value="F:sigma factor activity"/>
    <property type="evidence" value="ECO:0007669"/>
    <property type="project" value="UniProtKB-KW"/>
</dbReference>
<dbReference type="InterPro" id="IPR007627">
    <property type="entry name" value="RNA_pol_sigma70_r2"/>
</dbReference>
<dbReference type="GO" id="GO:0006352">
    <property type="term" value="P:DNA-templated transcription initiation"/>
    <property type="evidence" value="ECO:0007669"/>
    <property type="project" value="InterPro"/>
</dbReference>
<dbReference type="InterPro" id="IPR013324">
    <property type="entry name" value="RNA_pol_sigma_r3/r4-like"/>
</dbReference>
<evidence type="ECO:0000313" key="8">
    <source>
        <dbReference type="EMBL" id="GEK20082.1"/>
    </source>
</evidence>
<dbReference type="SUPFAM" id="SSF88946">
    <property type="entry name" value="Sigma2 domain of RNA polymerase sigma factors"/>
    <property type="match status" value="1"/>
</dbReference>
<dbReference type="InterPro" id="IPR039425">
    <property type="entry name" value="RNA_pol_sigma-70-like"/>
</dbReference>
<keyword evidence="9" id="KW-1185">Reference proteome</keyword>
<evidence type="ECO:0008006" key="10">
    <source>
        <dbReference type="Google" id="ProtNLM"/>
    </source>
</evidence>
<comment type="similarity">
    <text evidence="1">Belongs to the sigma-70 factor family. ECF subfamily.</text>
</comment>
<dbReference type="InterPro" id="IPR036388">
    <property type="entry name" value="WH-like_DNA-bd_sf"/>
</dbReference>
<feature type="domain" description="RNA polymerase sigma-70 region 4" evidence="7">
    <location>
        <begin position="106"/>
        <end position="153"/>
    </location>
</feature>
<reference evidence="8 9" key="1">
    <citation type="submission" date="2019-07" db="EMBL/GenBank/DDBJ databases">
        <title>Whole genome shotgun sequence of Cellulomonas xylanilytica NBRC 101102.</title>
        <authorList>
            <person name="Hosoyama A."/>
            <person name="Uohara A."/>
            <person name="Ohji S."/>
            <person name="Ichikawa N."/>
        </authorList>
    </citation>
    <scope>NUCLEOTIDE SEQUENCE [LARGE SCALE GENOMIC DNA]</scope>
    <source>
        <strain evidence="8 9">NBRC 101102</strain>
    </source>
</reference>
<evidence type="ECO:0000256" key="2">
    <source>
        <dbReference type="ARBA" id="ARBA00023015"/>
    </source>
</evidence>
<gene>
    <name evidence="8" type="ORF">CXY01_06020</name>
</gene>
<dbReference type="InterPro" id="IPR014284">
    <property type="entry name" value="RNA_pol_sigma-70_dom"/>
</dbReference>
<keyword evidence="4" id="KW-0238">DNA-binding</keyword>
<evidence type="ECO:0000256" key="5">
    <source>
        <dbReference type="ARBA" id="ARBA00023163"/>
    </source>
</evidence>
<evidence type="ECO:0000259" key="7">
    <source>
        <dbReference type="Pfam" id="PF04545"/>
    </source>
</evidence>
<dbReference type="Gene3D" id="1.10.1740.10">
    <property type="match status" value="1"/>
</dbReference>
<dbReference type="Gene3D" id="1.10.10.10">
    <property type="entry name" value="Winged helix-like DNA-binding domain superfamily/Winged helix DNA-binding domain"/>
    <property type="match status" value="1"/>
</dbReference>
<dbReference type="Proteomes" id="UP000321118">
    <property type="component" value="Unassembled WGS sequence"/>
</dbReference>
<evidence type="ECO:0000313" key="9">
    <source>
        <dbReference type="Proteomes" id="UP000321118"/>
    </source>
</evidence>
<dbReference type="AlphaFoldDB" id="A0A510UZI1"/>
<evidence type="ECO:0000256" key="1">
    <source>
        <dbReference type="ARBA" id="ARBA00010641"/>
    </source>
</evidence>
<evidence type="ECO:0000256" key="3">
    <source>
        <dbReference type="ARBA" id="ARBA00023082"/>
    </source>
</evidence>
<dbReference type="RefSeq" id="WP_146925601.1">
    <property type="nucleotide sequence ID" value="NZ_BJUB01000002.1"/>
</dbReference>
<dbReference type="GO" id="GO:0003677">
    <property type="term" value="F:DNA binding"/>
    <property type="evidence" value="ECO:0007669"/>
    <property type="project" value="UniProtKB-KW"/>
</dbReference>
<dbReference type="PANTHER" id="PTHR43133">
    <property type="entry name" value="RNA POLYMERASE ECF-TYPE SIGMA FACTO"/>
    <property type="match status" value="1"/>
</dbReference>
<dbReference type="InterPro" id="IPR007630">
    <property type="entry name" value="RNA_pol_sigma70_r4"/>
</dbReference>
<dbReference type="EMBL" id="BJUB01000002">
    <property type="protein sequence ID" value="GEK20082.1"/>
    <property type="molecule type" value="Genomic_DNA"/>
</dbReference>
<keyword evidence="3" id="KW-0731">Sigma factor</keyword>
<dbReference type="Pfam" id="PF04542">
    <property type="entry name" value="Sigma70_r2"/>
    <property type="match status" value="1"/>
</dbReference>
<accession>A0A510UZI1</accession>
<keyword evidence="5" id="KW-0804">Transcription</keyword>
<evidence type="ECO:0000256" key="4">
    <source>
        <dbReference type="ARBA" id="ARBA00023125"/>
    </source>
</evidence>
<dbReference type="Pfam" id="PF04545">
    <property type="entry name" value="Sigma70_r4"/>
    <property type="match status" value="1"/>
</dbReference>
<feature type="domain" description="RNA polymerase sigma-70 region 2" evidence="6">
    <location>
        <begin position="10"/>
        <end position="76"/>
    </location>
</feature>
<dbReference type="SUPFAM" id="SSF88659">
    <property type="entry name" value="Sigma3 and sigma4 domains of RNA polymerase sigma factors"/>
    <property type="match status" value="1"/>
</dbReference>